<feature type="region of interest" description="Disordered" evidence="1">
    <location>
        <begin position="110"/>
        <end position="144"/>
    </location>
</feature>
<gene>
    <name evidence="2" type="ORF">ACMD2_12315</name>
</gene>
<dbReference type="Proteomes" id="UP000092600">
    <property type="component" value="Unassembled WGS sequence"/>
</dbReference>
<feature type="region of interest" description="Disordered" evidence="1">
    <location>
        <begin position="19"/>
        <end position="66"/>
    </location>
</feature>
<accession>A0A199W7G1</accession>
<protein>
    <submittedName>
        <fullName evidence="2">Uncharacterized protein</fullName>
    </submittedName>
</protein>
<reference evidence="2 3" key="1">
    <citation type="journal article" date="2016" name="DNA Res.">
        <title>The draft genome of MD-2 pineapple using hybrid error correction of long reads.</title>
        <authorList>
            <person name="Redwan R.M."/>
            <person name="Saidin A."/>
            <person name="Kumar S.V."/>
        </authorList>
    </citation>
    <scope>NUCLEOTIDE SEQUENCE [LARGE SCALE GENOMIC DNA]</scope>
    <source>
        <strain evidence="3">cv. MD2</strain>
        <tissue evidence="2">Leaf</tissue>
    </source>
</reference>
<comment type="caution">
    <text evidence="2">The sequence shown here is derived from an EMBL/GenBank/DDBJ whole genome shotgun (WGS) entry which is preliminary data.</text>
</comment>
<proteinExistence type="predicted"/>
<dbReference type="AlphaFoldDB" id="A0A199W7G1"/>
<dbReference type="EMBL" id="LSRQ01000119">
    <property type="protein sequence ID" value="OAY85176.1"/>
    <property type="molecule type" value="Genomic_DNA"/>
</dbReference>
<sequence length="144" mass="14364">MGILYVAVSAAAEVLGGGDDGDGGGGGGVGSGPQALKPSPVEKLQTKRSGGLAAGGQRIMSLISPRGRRGSRALAAAAPSSPSFSTAIARRISFFAGDNVDGHFNKQKKKIKKMKREMKKGVGASGGAGARAAWAAGCRRGRAG</sequence>
<evidence type="ECO:0000256" key="1">
    <source>
        <dbReference type="SAM" id="MobiDB-lite"/>
    </source>
</evidence>
<feature type="compositionally biased region" description="Gly residues" evidence="1">
    <location>
        <begin position="19"/>
        <end position="31"/>
    </location>
</feature>
<name>A0A199W7G1_ANACO</name>
<evidence type="ECO:0000313" key="2">
    <source>
        <dbReference type="EMBL" id="OAY85176.1"/>
    </source>
</evidence>
<evidence type="ECO:0000313" key="3">
    <source>
        <dbReference type="Proteomes" id="UP000092600"/>
    </source>
</evidence>
<organism evidence="2 3">
    <name type="scientific">Ananas comosus</name>
    <name type="common">Pineapple</name>
    <name type="synonym">Ananas ananas</name>
    <dbReference type="NCBI Taxonomy" id="4615"/>
    <lineage>
        <taxon>Eukaryota</taxon>
        <taxon>Viridiplantae</taxon>
        <taxon>Streptophyta</taxon>
        <taxon>Embryophyta</taxon>
        <taxon>Tracheophyta</taxon>
        <taxon>Spermatophyta</taxon>
        <taxon>Magnoliopsida</taxon>
        <taxon>Liliopsida</taxon>
        <taxon>Poales</taxon>
        <taxon>Bromeliaceae</taxon>
        <taxon>Bromelioideae</taxon>
        <taxon>Ananas</taxon>
    </lineage>
</organism>